<evidence type="ECO:0000259" key="3">
    <source>
        <dbReference type="Pfam" id="PF21789"/>
    </source>
</evidence>
<feature type="region of interest" description="Disordered" evidence="1">
    <location>
        <begin position="368"/>
        <end position="394"/>
    </location>
</feature>
<proteinExistence type="predicted"/>
<comment type="caution">
    <text evidence="4">The sequence shown here is derived from an EMBL/GenBank/DDBJ whole genome shotgun (WGS) entry which is preliminary data.</text>
</comment>
<dbReference type="OrthoDB" id="6627680at2759"/>
<sequence>MEAALAVLKAAVQGMDCLQRLCVVSFDEMSLDGRYCYDSAMDQILQGSKLQLLMVRGLCGPWKQPLFYELDTAMTLEKFADVVSLLESLGLTVVAVVSDMGSSNEVMWRTAGVSSSRPWIANPADQTRTPEAKAAQDDALERMESLISESRKFNPKNPNTPRKMLPFQRGILRTTASLRGLHSDLLRTTPELKYIFTSHLNQDCVENCFSQLRSMGGANNAPNAVEIRSRLKVLLMAPSPMVAVRTDGRAFLQLESDTGFVSTGRVLKQPDSLSNQALEGLPIQFEDSTATLVAEEADQIGQAADEVGLEGRGDAAAAATAPSQSTFPDPAAEVAPGFSCSQHSPVLERDALAFVAGYVAARCQDLHPDLGRPSREAPPSSVPSSWIRPMSLHF</sequence>
<feature type="domain" description="Transposable element P transposase-like RNase H" evidence="2">
    <location>
        <begin position="3"/>
        <end position="110"/>
    </location>
</feature>
<evidence type="ECO:0000313" key="5">
    <source>
        <dbReference type="Proteomes" id="UP000440578"/>
    </source>
</evidence>
<dbReference type="EMBL" id="VIIS01000262">
    <property type="protein sequence ID" value="KAF0311121.1"/>
    <property type="molecule type" value="Genomic_DNA"/>
</dbReference>
<reference evidence="4 5" key="1">
    <citation type="submission" date="2019-07" db="EMBL/GenBank/DDBJ databases">
        <title>Draft genome assembly of a fouling barnacle, Amphibalanus amphitrite (Darwin, 1854): The first reference genome for Thecostraca.</title>
        <authorList>
            <person name="Kim W."/>
        </authorList>
    </citation>
    <scope>NUCLEOTIDE SEQUENCE [LARGE SCALE GENOMIC DNA]</scope>
    <source>
        <strain evidence="4">SNU_AA5</strain>
        <tissue evidence="4">Soma without cirri and trophi</tissue>
    </source>
</reference>
<dbReference type="Pfam" id="PF21787">
    <property type="entry name" value="TNP-like_RNaseH_N"/>
    <property type="match status" value="1"/>
</dbReference>
<name>A0A6A4X9L5_AMPAM</name>
<evidence type="ECO:0000256" key="1">
    <source>
        <dbReference type="SAM" id="MobiDB-lite"/>
    </source>
</evidence>
<protein>
    <submittedName>
        <fullName evidence="4">Transposable element P transposase</fullName>
    </submittedName>
</protein>
<feature type="domain" description="Transposable element P transposase-like RNase H C-terminal" evidence="3">
    <location>
        <begin position="200"/>
        <end position="225"/>
    </location>
</feature>
<dbReference type="InterPro" id="IPR048365">
    <property type="entry name" value="TNP-like_RNaseH_N"/>
</dbReference>
<dbReference type="Proteomes" id="UP000440578">
    <property type="component" value="Unassembled WGS sequence"/>
</dbReference>
<dbReference type="Pfam" id="PF21789">
    <property type="entry name" value="TNP-like_RNaseH_C"/>
    <property type="match status" value="1"/>
</dbReference>
<dbReference type="AlphaFoldDB" id="A0A6A4X9L5"/>
<evidence type="ECO:0000259" key="2">
    <source>
        <dbReference type="Pfam" id="PF21787"/>
    </source>
</evidence>
<accession>A0A6A4X9L5</accession>
<keyword evidence="5" id="KW-1185">Reference proteome</keyword>
<gene>
    <name evidence="4" type="primary">T_72</name>
    <name evidence="4" type="ORF">FJT64_018024</name>
</gene>
<dbReference type="InterPro" id="IPR048367">
    <property type="entry name" value="TNP-like_RNaseH_C"/>
</dbReference>
<organism evidence="4 5">
    <name type="scientific">Amphibalanus amphitrite</name>
    <name type="common">Striped barnacle</name>
    <name type="synonym">Balanus amphitrite</name>
    <dbReference type="NCBI Taxonomy" id="1232801"/>
    <lineage>
        <taxon>Eukaryota</taxon>
        <taxon>Metazoa</taxon>
        <taxon>Ecdysozoa</taxon>
        <taxon>Arthropoda</taxon>
        <taxon>Crustacea</taxon>
        <taxon>Multicrustacea</taxon>
        <taxon>Cirripedia</taxon>
        <taxon>Thoracica</taxon>
        <taxon>Thoracicalcarea</taxon>
        <taxon>Balanomorpha</taxon>
        <taxon>Balanoidea</taxon>
        <taxon>Balanidae</taxon>
        <taxon>Amphibalaninae</taxon>
        <taxon>Amphibalanus</taxon>
    </lineage>
</organism>
<evidence type="ECO:0000313" key="4">
    <source>
        <dbReference type="EMBL" id="KAF0311121.1"/>
    </source>
</evidence>